<evidence type="ECO:0000259" key="2">
    <source>
        <dbReference type="Pfam" id="PF03468"/>
    </source>
</evidence>
<dbReference type="PANTHER" id="PTHR46602">
    <property type="entry name" value="PROTEIN SUPPRESSOR OF GENE SILENCING 3"/>
    <property type="match status" value="1"/>
</dbReference>
<feature type="compositionally biased region" description="Acidic residues" evidence="1">
    <location>
        <begin position="1064"/>
        <end position="1088"/>
    </location>
</feature>
<dbReference type="Gene3D" id="3.30.70.2890">
    <property type="entry name" value="XS domain"/>
    <property type="match status" value="1"/>
</dbReference>
<feature type="region of interest" description="Disordered" evidence="1">
    <location>
        <begin position="822"/>
        <end position="852"/>
    </location>
</feature>
<dbReference type="PANTHER" id="PTHR46602:SF10">
    <property type="entry name" value="RING-TYPE DOMAIN-CONTAINING PROTEIN"/>
    <property type="match status" value="1"/>
</dbReference>
<evidence type="ECO:0000256" key="1">
    <source>
        <dbReference type="SAM" id="MobiDB-lite"/>
    </source>
</evidence>
<sequence length="1152" mass="129525">MAIEPAFFDHLVLNDGYLPSFLQQNESKDEVLCASLEARLAEELQFQEALKASLICCQMPSNVSSSTPSKITMEANSGREIEPSPQVLEKGESSLSSCDICLDRKQKYQIIKNESSGLIFCLSCSKTLELSKKEWCSKELGMDMGSGNDTGKSLAADASNGNPTPKTEAESASPGAVKVISLNSPLDEGELRFNESKHTKMAAAKQQGPQSPNPKARGDTDLNQNPAIPGNADSEMPADRGNGGFQTRSRYFKSTAARSLDRPPVGQRSNKRGGIDRPPGKGSDAGQERVANDIQINHIDVVGDLSDADAFDDNDESDSDPSGKDPEKTKKSTPMKEFLVILEKLAPADVNETTRQWLCPVCEGGSGATKGYQGLWALILHAKTKPGKRVKLHQELAQLLEEKLCSKLAADIPAAEVLSKCKGIRNEKKNDEIVWPPMVIITNTSLTKDENNKWTGMTSKELLDSFSSYGAIMKVQHAYNWHGHRGISVLIFESSARGFLEAERLDKHFEEQGTGRYAWNHRPLYFKPNKERLLHGFMAMKEDVDYFNQYSRGKPRLKCEMRSYQEMAVNQIRKTTEDSHQFVEMNTKVAEEQRHLKPPEELNVIMRERLGKAMKEIDVLRQKIKLQHEQHMEEMEFQEQFFKEQIKIILEEGDKKRGDPESPDEEIEIEDRFCDKNMAIEPAFFDDLVVIDGYFPSFSQQNESEDEILRALLDAQFAEELQFQEALKASLICCQMPSNVSSSTPSKITMEANSGRKIEPSPKVLEKGESSLSSCDICLERKEKHQIITNESSGLIICLSCSKTLELIEKEWCCSKELSMDTSSRNGTGKSHAADASNGNPTPKTEAESVSPGAVKAISLNSALDEGELGFDESKHTKMAETIAAKQQGPQSTNPKEWEDTDVDQNQSITANADSEMPAERGNGGFQTHSKYFKRTAARSSYRPPVGQISNTRGAGNPMMKCEMRSYQEMAGNQSRRTTEDSHQFVWMNSKVAEEQRHLKILEELNVIMRERLGNAMKEIDVLRQKIKLQHEQNMEEMDFQEQFFKDQIKIILEKRDKKRGDSESPDEGEHENVDESNEIPSNTEDDNYSAGNCHVQEEEARIGNQNGNLMENSLETEDPSIVYDSVMKRTRRLRRMRPYRPRLQTELRLKL</sequence>
<feature type="region of interest" description="Disordered" evidence="1">
    <location>
        <begin position="147"/>
        <end position="177"/>
    </location>
</feature>
<evidence type="ECO:0000313" key="3">
    <source>
        <dbReference type="EMBL" id="VFU49238.1"/>
    </source>
</evidence>
<name>A0A6N2M8X7_SALVM</name>
<dbReference type="GO" id="GO:0051607">
    <property type="term" value="P:defense response to virus"/>
    <property type="evidence" value="ECO:0007669"/>
    <property type="project" value="InterPro"/>
</dbReference>
<feature type="domain" description="XS" evidence="2">
    <location>
        <begin position="431"/>
        <end position="545"/>
    </location>
</feature>
<feature type="region of interest" description="Disordered" evidence="1">
    <location>
        <begin position="882"/>
        <end position="902"/>
    </location>
</feature>
<dbReference type="InterPro" id="IPR038588">
    <property type="entry name" value="XS_domain_sf"/>
</dbReference>
<dbReference type="InterPro" id="IPR005380">
    <property type="entry name" value="XS_domain"/>
</dbReference>
<feature type="region of interest" description="Disordered" evidence="1">
    <location>
        <begin position="306"/>
        <end position="333"/>
    </location>
</feature>
<proteinExistence type="predicted"/>
<feature type="region of interest" description="Disordered" evidence="1">
    <location>
        <begin position="1056"/>
        <end position="1091"/>
    </location>
</feature>
<accession>A0A6N2M8X7</accession>
<dbReference type="GO" id="GO:0031047">
    <property type="term" value="P:regulatory ncRNA-mediated gene silencing"/>
    <property type="evidence" value="ECO:0007669"/>
    <property type="project" value="InterPro"/>
</dbReference>
<dbReference type="EMBL" id="CAADRP010001707">
    <property type="protein sequence ID" value="VFU49238.1"/>
    <property type="molecule type" value="Genomic_DNA"/>
</dbReference>
<protein>
    <recommendedName>
        <fullName evidence="2">XS domain-containing protein</fullName>
    </recommendedName>
</protein>
<dbReference type="Pfam" id="PF03468">
    <property type="entry name" value="XS"/>
    <property type="match status" value="1"/>
</dbReference>
<dbReference type="InterPro" id="IPR044287">
    <property type="entry name" value="SGS3"/>
</dbReference>
<feature type="compositionally biased region" description="Acidic residues" evidence="1">
    <location>
        <begin position="306"/>
        <end position="319"/>
    </location>
</feature>
<feature type="region of interest" description="Disordered" evidence="1">
    <location>
        <begin position="197"/>
        <end position="287"/>
    </location>
</feature>
<feature type="region of interest" description="Disordered" evidence="1">
    <location>
        <begin position="937"/>
        <end position="959"/>
    </location>
</feature>
<reference evidence="3" key="1">
    <citation type="submission" date="2019-03" db="EMBL/GenBank/DDBJ databases">
        <authorList>
            <person name="Mank J."/>
            <person name="Almeida P."/>
        </authorList>
    </citation>
    <scope>NUCLEOTIDE SEQUENCE</scope>
    <source>
        <strain evidence="3">78183</strain>
    </source>
</reference>
<gene>
    <name evidence="3" type="ORF">SVIM_LOCUS324395</name>
</gene>
<dbReference type="AlphaFoldDB" id="A0A6N2M8X7"/>
<organism evidence="3">
    <name type="scientific">Salix viminalis</name>
    <name type="common">Common osier</name>
    <name type="synonym">Basket willow</name>
    <dbReference type="NCBI Taxonomy" id="40686"/>
    <lineage>
        <taxon>Eukaryota</taxon>
        <taxon>Viridiplantae</taxon>
        <taxon>Streptophyta</taxon>
        <taxon>Embryophyta</taxon>
        <taxon>Tracheophyta</taxon>
        <taxon>Spermatophyta</taxon>
        <taxon>Magnoliopsida</taxon>
        <taxon>eudicotyledons</taxon>
        <taxon>Gunneridae</taxon>
        <taxon>Pentapetalae</taxon>
        <taxon>rosids</taxon>
        <taxon>fabids</taxon>
        <taxon>Malpighiales</taxon>
        <taxon>Salicaceae</taxon>
        <taxon>Saliceae</taxon>
        <taxon>Salix</taxon>
    </lineage>
</organism>
<feature type="compositionally biased region" description="Basic and acidic residues" evidence="1">
    <location>
        <begin position="321"/>
        <end position="330"/>
    </location>
</feature>